<dbReference type="InterPro" id="IPR053147">
    <property type="entry name" value="Hsp_HslJ-like"/>
</dbReference>
<reference evidence="4 5" key="1">
    <citation type="submission" date="2024-04" db="EMBL/GenBank/DDBJ databases">
        <title>Arthrobacter sp. from Plains bison fecal sample.</title>
        <authorList>
            <person name="Ruzzini A."/>
        </authorList>
    </citation>
    <scope>NUCLEOTIDE SEQUENCE [LARGE SCALE GENOMIC DNA]</scope>
    <source>
        <strain evidence="4 5">EINP1</strain>
    </source>
</reference>
<protein>
    <submittedName>
        <fullName evidence="4">META domain-containing protein</fullName>
    </submittedName>
</protein>
<accession>A0ABZ2ZY77</accession>
<dbReference type="PANTHER" id="PTHR35535:SF1">
    <property type="entry name" value="HEAT SHOCK PROTEIN HSLJ"/>
    <property type="match status" value="1"/>
</dbReference>
<evidence type="ECO:0000259" key="3">
    <source>
        <dbReference type="Pfam" id="PF03724"/>
    </source>
</evidence>
<keyword evidence="2" id="KW-0732">Signal</keyword>
<dbReference type="Proteomes" id="UP001448858">
    <property type="component" value="Chromosome"/>
</dbReference>
<dbReference type="Pfam" id="PF03724">
    <property type="entry name" value="META"/>
    <property type="match status" value="1"/>
</dbReference>
<dbReference type="RefSeq" id="WP_342023440.1">
    <property type="nucleotide sequence ID" value="NZ_CP151657.1"/>
</dbReference>
<dbReference type="PROSITE" id="PS51257">
    <property type="entry name" value="PROKAR_LIPOPROTEIN"/>
    <property type="match status" value="1"/>
</dbReference>
<evidence type="ECO:0000256" key="2">
    <source>
        <dbReference type="SAM" id="SignalP"/>
    </source>
</evidence>
<feature type="compositionally biased region" description="Polar residues" evidence="1">
    <location>
        <begin position="35"/>
        <end position="54"/>
    </location>
</feature>
<dbReference type="InterPro" id="IPR005184">
    <property type="entry name" value="DUF306_Meta_HslJ"/>
</dbReference>
<keyword evidence="5" id="KW-1185">Reference proteome</keyword>
<proteinExistence type="predicted"/>
<evidence type="ECO:0000313" key="4">
    <source>
        <dbReference type="EMBL" id="WZP15789.1"/>
    </source>
</evidence>
<gene>
    <name evidence="4" type="ORF">AAE021_16830</name>
</gene>
<feature type="chain" id="PRO_5046489166" evidence="2">
    <location>
        <begin position="32"/>
        <end position="131"/>
    </location>
</feature>
<feature type="domain" description="DUF306" evidence="3">
    <location>
        <begin position="49"/>
        <end position="127"/>
    </location>
</feature>
<organism evidence="4 5">
    <name type="scientific">Arthrobacter citreus</name>
    <dbReference type="NCBI Taxonomy" id="1670"/>
    <lineage>
        <taxon>Bacteria</taxon>
        <taxon>Bacillati</taxon>
        <taxon>Actinomycetota</taxon>
        <taxon>Actinomycetes</taxon>
        <taxon>Micrococcales</taxon>
        <taxon>Micrococcaceae</taxon>
        <taxon>Arthrobacter</taxon>
    </lineage>
</organism>
<feature type="signal peptide" evidence="2">
    <location>
        <begin position="1"/>
        <end position="31"/>
    </location>
</feature>
<dbReference type="InterPro" id="IPR038670">
    <property type="entry name" value="HslJ-like_sf"/>
</dbReference>
<name>A0ABZ2ZY77_9MICC</name>
<dbReference type="Gene3D" id="2.40.128.270">
    <property type="match status" value="1"/>
</dbReference>
<evidence type="ECO:0000313" key="5">
    <source>
        <dbReference type="Proteomes" id="UP001448858"/>
    </source>
</evidence>
<evidence type="ECO:0000256" key="1">
    <source>
        <dbReference type="SAM" id="MobiDB-lite"/>
    </source>
</evidence>
<dbReference type="EMBL" id="CP151657">
    <property type="protein sequence ID" value="WZP15789.1"/>
    <property type="molecule type" value="Genomic_DNA"/>
</dbReference>
<dbReference type="PANTHER" id="PTHR35535">
    <property type="entry name" value="HEAT SHOCK PROTEIN HSLJ"/>
    <property type="match status" value="1"/>
</dbReference>
<feature type="region of interest" description="Disordered" evidence="1">
    <location>
        <begin position="33"/>
        <end position="59"/>
    </location>
</feature>
<sequence length="131" mass="13317">MRSRAPLGRRLPGALRLAAALLAVVALVSCADSPGSGTPSVEGSWGDTDNSSAPSLDFASDGRVSGTDGCNRLMGFWTQDGAAVTLKDMASTLMACQGVDTWLSAAATAEIDGDTLALFNGNGDPIGTLQR</sequence>